<dbReference type="PANTHER" id="PTHR43340">
    <property type="entry name" value="HYPOXANTHINE-GUANINE PHOSPHORIBOSYLTRANSFERASE"/>
    <property type="match status" value="1"/>
</dbReference>
<dbReference type="STRING" id="1291052.FC18_GL000166"/>
<comment type="pathway">
    <text evidence="5">Purine metabolism; GMP biosynthesis via salvage pathway; GMP from guanine: step 1/1.</text>
</comment>
<dbReference type="GO" id="GO:0032264">
    <property type="term" value="P:IMP salvage"/>
    <property type="evidence" value="ECO:0007669"/>
    <property type="project" value="UniProtKB-UniPathway"/>
</dbReference>
<proteinExistence type="inferred from homology"/>
<dbReference type="GO" id="GO:0000287">
    <property type="term" value="F:magnesium ion binding"/>
    <property type="evidence" value="ECO:0007669"/>
    <property type="project" value="TreeGrafter"/>
</dbReference>
<dbReference type="UniPathway" id="UPA00591">
    <property type="reaction ID" value="UER00648"/>
</dbReference>
<dbReference type="GO" id="GO:0032263">
    <property type="term" value="P:GMP salvage"/>
    <property type="evidence" value="ECO:0007669"/>
    <property type="project" value="UniProtKB-UniPathway"/>
</dbReference>
<keyword evidence="10 16" id="KW-0479">Metal-binding</keyword>
<comment type="cofactor">
    <cofactor evidence="1 16">
        <name>Mg(2+)</name>
        <dbReference type="ChEBI" id="CHEBI:18420"/>
    </cofactor>
</comment>
<dbReference type="SUPFAM" id="SSF53271">
    <property type="entry name" value="PRTase-like"/>
    <property type="match status" value="1"/>
</dbReference>
<dbReference type="CDD" id="cd06223">
    <property type="entry name" value="PRTases_typeI"/>
    <property type="match status" value="1"/>
</dbReference>
<dbReference type="GO" id="GO:0006166">
    <property type="term" value="P:purine ribonucleoside salvage"/>
    <property type="evidence" value="ECO:0007669"/>
    <property type="project" value="UniProtKB-KW"/>
</dbReference>
<name>A0A0R1ZMH2_9LACO</name>
<keyword evidence="11 16" id="KW-0660">Purine salvage</keyword>
<dbReference type="PANTHER" id="PTHR43340:SF1">
    <property type="entry name" value="HYPOXANTHINE PHOSPHORIBOSYLTRANSFERASE"/>
    <property type="match status" value="1"/>
</dbReference>
<dbReference type="InterPro" id="IPR005904">
    <property type="entry name" value="Hxn_phspho_trans"/>
</dbReference>
<evidence type="ECO:0000256" key="15">
    <source>
        <dbReference type="ARBA" id="ARBA00049402"/>
    </source>
</evidence>
<evidence type="ECO:0000256" key="9">
    <source>
        <dbReference type="ARBA" id="ARBA00022679"/>
    </source>
</evidence>
<dbReference type="EMBL" id="AYYO01000008">
    <property type="protein sequence ID" value="KRM56190.1"/>
    <property type="molecule type" value="Genomic_DNA"/>
</dbReference>
<keyword evidence="12 16" id="KW-0547">Nucleotide-binding</keyword>
<keyword evidence="13 16" id="KW-0460">Magnesium</keyword>
<keyword evidence="9 16" id="KW-0808">Transferase</keyword>
<dbReference type="FunFam" id="3.40.50.2020:FF:000006">
    <property type="entry name" value="Hypoxanthine phosphoribosyltransferase"/>
    <property type="match status" value="1"/>
</dbReference>
<evidence type="ECO:0000256" key="2">
    <source>
        <dbReference type="ARBA" id="ARBA00002049"/>
    </source>
</evidence>
<evidence type="ECO:0000259" key="17">
    <source>
        <dbReference type="Pfam" id="PF00156"/>
    </source>
</evidence>
<evidence type="ECO:0000256" key="5">
    <source>
        <dbReference type="ARBA" id="ARBA00004676"/>
    </source>
</evidence>
<comment type="similarity">
    <text evidence="6 16">Belongs to the purine/pyrimidine phosphoribosyltransferase family.</text>
</comment>
<dbReference type="GO" id="GO:0006178">
    <property type="term" value="P:guanine salvage"/>
    <property type="evidence" value="ECO:0007669"/>
    <property type="project" value="TreeGrafter"/>
</dbReference>
<feature type="domain" description="Phosphoribosyltransferase" evidence="17">
    <location>
        <begin position="17"/>
        <end position="159"/>
    </location>
</feature>
<evidence type="ECO:0000256" key="16">
    <source>
        <dbReference type="RuleBase" id="RU364099"/>
    </source>
</evidence>
<comment type="catalytic activity">
    <reaction evidence="15">
        <text>IMP + diphosphate = hypoxanthine + 5-phospho-alpha-D-ribose 1-diphosphate</text>
        <dbReference type="Rhea" id="RHEA:17973"/>
        <dbReference type="ChEBI" id="CHEBI:17368"/>
        <dbReference type="ChEBI" id="CHEBI:33019"/>
        <dbReference type="ChEBI" id="CHEBI:58017"/>
        <dbReference type="ChEBI" id="CHEBI:58053"/>
        <dbReference type="EC" id="2.4.2.8"/>
    </reaction>
    <physiologicalReaction direction="right-to-left" evidence="15">
        <dbReference type="Rhea" id="RHEA:17975"/>
    </physiologicalReaction>
</comment>
<keyword evidence="7 16" id="KW-0963">Cytoplasm</keyword>
<dbReference type="Proteomes" id="UP000051679">
    <property type="component" value="Unassembled WGS sequence"/>
</dbReference>
<accession>A0A0R1ZMH2</accession>
<reference evidence="18 19" key="1">
    <citation type="journal article" date="2015" name="Genome Announc.">
        <title>Expanding the biotechnology potential of lactobacilli through comparative genomics of 213 strains and associated genera.</title>
        <authorList>
            <person name="Sun Z."/>
            <person name="Harris H.M."/>
            <person name="McCann A."/>
            <person name="Guo C."/>
            <person name="Argimon S."/>
            <person name="Zhang W."/>
            <person name="Yang X."/>
            <person name="Jeffery I.B."/>
            <person name="Cooney J.C."/>
            <person name="Kagawa T.F."/>
            <person name="Liu W."/>
            <person name="Song Y."/>
            <person name="Salvetti E."/>
            <person name="Wrobel A."/>
            <person name="Rasinkangas P."/>
            <person name="Parkhill J."/>
            <person name="Rea M.C."/>
            <person name="O'Sullivan O."/>
            <person name="Ritari J."/>
            <person name="Douillard F.P."/>
            <person name="Paul Ross R."/>
            <person name="Yang R."/>
            <person name="Briner A.E."/>
            <person name="Felis G.E."/>
            <person name="de Vos W.M."/>
            <person name="Barrangou R."/>
            <person name="Klaenhammer T.R."/>
            <person name="Caufield P.W."/>
            <person name="Cui Y."/>
            <person name="Zhang H."/>
            <person name="O'Toole P.W."/>
        </authorList>
    </citation>
    <scope>NUCLEOTIDE SEQUENCE [LARGE SCALE GENOMIC DNA]</scope>
    <source>
        <strain evidence="18 19">DSM 20505</strain>
    </source>
</reference>
<comment type="caution">
    <text evidence="18">The sequence shown here is derived from an EMBL/GenBank/DDBJ whole genome shotgun (WGS) entry which is preliminary data.</text>
</comment>
<dbReference type="Pfam" id="PF00156">
    <property type="entry name" value="Pribosyltran"/>
    <property type="match status" value="1"/>
</dbReference>
<keyword evidence="8 16" id="KW-0328">Glycosyltransferase</keyword>
<sequence>MQEDILKVLFTEEDIQVLVRKLAKQVERDYKGRNPLMICILKGAVVFMTDFVRNIDDYVEMDFMDVSSYYGGTKSTGEVRIIKDVDTSVRDRDVILVEDIIDTGITLKSLMELFSHRGAKSVKVCSLFNKPSGRQEFVTADYVGATVPDEFIVGYGLDYDGRYRNLPYIGVLKPEVYAK</sequence>
<dbReference type="NCBIfam" id="TIGR01203">
    <property type="entry name" value="HGPRTase"/>
    <property type="match status" value="1"/>
</dbReference>
<comment type="function">
    <text evidence="2">Purine salvage pathway enzyme that catalyzes the transfer of the ribosyl-5-phosphate group from 5-phospho-alpha-D-ribose 1-diphosphate (PRPP) to the N9 position of the 6-oxopurines hypoxanthine and guanine to form the corresponding ribonucleotides IMP (inosine 5'-monophosphate) and GMP (guanosine 5'-monophosphate), with the release of PPi.</text>
</comment>
<keyword evidence="19" id="KW-1185">Reference proteome</keyword>
<evidence type="ECO:0000256" key="11">
    <source>
        <dbReference type="ARBA" id="ARBA00022726"/>
    </source>
</evidence>
<dbReference type="InterPro" id="IPR000836">
    <property type="entry name" value="PRTase_dom"/>
</dbReference>
<evidence type="ECO:0000256" key="7">
    <source>
        <dbReference type="ARBA" id="ARBA00022490"/>
    </source>
</evidence>
<gene>
    <name evidence="18" type="ORF">FC18_GL000166</name>
</gene>
<dbReference type="GO" id="GO:0046100">
    <property type="term" value="P:hypoxanthine metabolic process"/>
    <property type="evidence" value="ECO:0007669"/>
    <property type="project" value="TreeGrafter"/>
</dbReference>
<dbReference type="RefSeq" id="WP_054680585.1">
    <property type="nucleotide sequence ID" value="NZ_AYYO01000008.1"/>
</dbReference>
<comment type="pathway">
    <text evidence="4 16">Purine metabolism; IMP biosynthesis via salvage pathway; IMP from hypoxanthine: step 1/1.</text>
</comment>
<evidence type="ECO:0000256" key="10">
    <source>
        <dbReference type="ARBA" id="ARBA00022723"/>
    </source>
</evidence>
<dbReference type="PATRIC" id="fig|1291052.5.peg.173"/>
<comment type="catalytic activity">
    <reaction evidence="14">
        <text>GMP + diphosphate = guanine + 5-phospho-alpha-D-ribose 1-diphosphate</text>
        <dbReference type="Rhea" id="RHEA:25424"/>
        <dbReference type="ChEBI" id="CHEBI:16235"/>
        <dbReference type="ChEBI" id="CHEBI:33019"/>
        <dbReference type="ChEBI" id="CHEBI:58017"/>
        <dbReference type="ChEBI" id="CHEBI:58115"/>
        <dbReference type="EC" id="2.4.2.8"/>
    </reaction>
    <physiologicalReaction direction="right-to-left" evidence="14">
        <dbReference type="Rhea" id="RHEA:25426"/>
    </physiologicalReaction>
</comment>
<dbReference type="EC" id="2.4.2.8" evidence="16"/>
<dbReference type="Gene3D" id="3.40.50.2020">
    <property type="match status" value="1"/>
</dbReference>
<dbReference type="UniPathway" id="UPA00909">
    <property type="reaction ID" value="UER00887"/>
</dbReference>
<dbReference type="GO" id="GO:0004422">
    <property type="term" value="F:hypoxanthine phosphoribosyltransferase activity"/>
    <property type="evidence" value="ECO:0007669"/>
    <property type="project" value="InterPro"/>
</dbReference>
<evidence type="ECO:0000256" key="1">
    <source>
        <dbReference type="ARBA" id="ARBA00001946"/>
    </source>
</evidence>
<comment type="subcellular location">
    <subcellularLocation>
        <location evidence="3 16">Cytoplasm</location>
    </subcellularLocation>
</comment>
<evidence type="ECO:0000313" key="19">
    <source>
        <dbReference type="Proteomes" id="UP000051679"/>
    </source>
</evidence>
<dbReference type="GO" id="GO:0052657">
    <property type="term" value="F:guanine phosphoribosyltransferase activity"/>
    <property type="evidence" value="ECO:0007669"/>
    <property type="project" value="UniProtKB-ARBA"/>
</dbReference>
<dbReference type="InterPro" id="IPR050408">
    <property type="entry name" value="HGPRT"/>
</dbReference>
<evidence type="ECO:0000256" key="12">
    <source>
        <dbReference type="ARBA" id="ARBA00022741"/>
    </source>
</evidence>
<evidence type="ECO:0000256" key="14">
    <source>
        <dbReference type="ARBA" id="ARBA00048811"/>
    </source>
</evidence>
<evidence type="ECO:0000256" key="13">
    <source>
        <dbReference type="ARBA" id="ARBA00022842"/>
    </source>
</evidence>
<organism evidence="18 19">
    <name type="scientific">Lacticaseibacillus sharpeae JCM 1186 = DSM 20505</name>
    <dbReference type="NCBI Taxonomy" id="1291052"/>
    <lineage>
        <taxon>Bacteria</taxon>
        <taxon>Bacillati</taxon>
        <taxon>Bacillota</taxon>
        <taxon>Bacilli</taxon>
        <taxon>Lactobacillales</taxon>
        <taxon>Lactobacillaceae</taxon>
        <taxon>Lacticaseibacillus</taxon>
    </lineage>
</organism>
<dbReference type="OrthoDB" id="9802824at2"/>
<evidence type="ECO:0000313" key="18">
    <source>
        <dbReference type="EMBL" id="KRM56190.1"/>
    </source>
</evidence>
<protein>
    <recommendedName>
        <fullName evidence="16">Hypoxanthine phosphoribosyltransferase</fullName>
        <ecNumber evidence="16">2.4.2.8</ecNumber>
    </recommendedName>
</protein>
<evidence type="ECO:0000256" key="8">
    <source>
        <dbReference type="ARBA" id="ARBA00022676"/>
    </source>
</evidence>
<evidence type="ECO:0000256" key="6">
    <source>
        <dbReference type="ARBA" id="ARBA00008391"/>
    </source>
</evidence>
<dbReference type="AlphaFoldDB" id="A0A0R1ZMH2"/>
<dbReference type="InterPro" id="IPR029057">
    <property type="entry name" value="PRTase-like"/>
</dbReference>
<evidence type="ECO:0000256" key="3">
    <source>
        <dbReference type="ARBA" id="ARBA00004496"/>
    </source>
</evidence>
<dbReference type="GO" id="GO:0005829">
    <property type="term" value="C:cytosol"/>
    <property type="evidence" value="ECO:0007669"/>
    <property type="project" value="TreeGrafter"/>
</dbReference>
<evidence type="ECO:0000256" key="4">
    <source>
        <dbReference type="ARBA" id="ARBA00004669"/>
    </source>
</evidence>
<dbReference type="GO" id="GO:0000166">
    <property type="term" value="F:nucleotide binding"/>
    <property type="evidence" value="ECO:0007669"/>
    <property type="project" value="UniProtKB-KW"/>
</dbReference>